<evidence type="ECO:0000313" key="3">
    <source>
        <dbReference type="Proteomes" id="UP000585474"/>
    </source>
</evidence>
<feature type="region of interest" description="Disordered" evidence="1">
    <location>
        <begin position="116"/>
        <end position="169"/>
    </location>
</feature>
<reference evidence="2 3" key="1">
    <citation type="submission" date="2019-07" db="EMBL/GenBank/DDBJ databases">
        <title>De Novo Assembly of kiwifruit Actinidia rufa.</title>
        <authorList>
            <person name="Sugita-Konishi S."/>
            <person name="Sato K."/>
            <person name="Mori E."/>
            <person name="Abe Y."/>
            <person name="Kisaki G."/>
            <person name="Hamano K."/>
            <person name="Suezawa K."/>
            <person name="Otani M."/>
            <person name="Fukuda T."/>
            <person name="Manabe T."/>
            <person name="Gomi K."/>
            <person name="Tabuchi M."/>
            <person name="Akimitsu K."/>
            <person name="Kataoka I."/>
        </authorList>
    </citation>
    <scope>NUCLEOTIDE SEQUENCE [LARGE SCALE GENOMIC DNA]</scope>
    <source>
        <strain evidence="3">cv. Fuchu</strain>
    </source>
</reference>
<proteinExistence type="predicted"/>
<dbReference type="EMBL" id="BJWL01000013">
    <property type="protein sequence ID" value="GFZ00216.1"/>
    <property type="molecule type" value="Genomic_DNA"/>
</dbReference>
<keyword evidence="3" id="KW-1185">Reference proteome</keyword>
<protein>
    <submittedName>
        <fullName evidence="2">Uncharacterized protein</fullName>
    </submittedName>
</protein>
<feature type="compositionally biased region" description="Polar residues" evidence="1">
    <location>
        <begin position="145"/>
        <end position="166"/>
    </location>
</feature>
<dbReference type="OrthoDB" id="434647at2759"/>
<evidence type="ECO:0000256" key="1">
    <source>
        <dbReference type="SAM" id="MobiDB-lite"/>
    </source>
</evidence>
<gene>
    <name evidence="2" type="ORF">Acr_13g0016150</name>
</gene>
<comment type="caution">
    <text evidence="2">The sequence shown here is derived from an EMBL/GenBank/DDBJ whole genome shotgun (WGS) entry which is preliminary data.</text>
</comment>
<feature type="compositionally biased region" description="Polar residues" evidence="1">
    <location>
        <begin position="117"/>
        <end position="127"/>
    </location>
</feature>
<organism evidence="2 3">
    <name type="scientific">Actinidia rufa</name>
    <dbReference type="NCBI Taxonomy" id="165716"/>
    <lineage>
        <taxon>Eukaryota</taxon>
        <taxon>Viridiplantae</taxon>
        <taxon>Streptophyta</taxon>
        <taxon>Embryophyta</taxon>
        <taxon>Tracheophyta</taxon>
        <taxon>Spermatophyta</taxon>
        <taxon>Magnoliopsida</taxon>
        <taxon>eudicotyledons</taxon>
        <taxon>Gunneridae</taxon>
        <taxon>Pentapetalae</taxon>
        <taxon>asterids</taxon>
        <taxon>Ericales</taxon>
        <taxon>Actinidiaceae</taxon>
        <taxon>Actinidia</taxon>
    </lineage>
</organism>
<dbReference type="Proteomes" id="UP000585474">
    <property type="component" value="Unassembled WGS sequence"/>
</dbReference>
<evidence type="ECO:0000313" key="2">
    <source>
        <dbReference type="EMBL" id="GFZ00216.1"/>
    </source>
</evidence>
<dbReference type="AlphaFoldDB" id="A0A7J0FNC8"/>
<sequence length="215" mass="24410">MGFLVSQKSFLLITPLKDANSLKDQVSVFPTIYKDEEYYRIHSVVKFPMPHLSAYRISHVLLLLHQLFHVNAENMALRERAKVDMDEEMILLDNVMPVEIALKRELAYRRKVEALRKQQQSDSNNDTSHLEGPLLSLPGTKRKAPSTSSQGISSLLPSGSPQTFQKTTRRPSLHGLQGDLLHSILRQAALCKSNTQRQIITDEKMGYTFKQPSIV</sequence>
<name>A0A7J0FNC8_9ERIC</name>
<accession>A0A7J0FNC8</accession>